<accession>A0A1V9YGU5</accession>
<feature type="transmembrane region" description="Helical" evidence="2">
    <location>
        <begin position="223"/>
        <end position="241"/>
    </location>
</feature>
<proteinExistence type="predicted"/>
<reference evidence="4 5" key="1">
    <citation type="journal article" date="2014" name="Genome Biol. Evol.">
        <title>The secreted proteins of Achlya hypogyna and Thraustotheca clavata identify the ancestral oomycete secretome and reveal gene acquisitions by horizontal gene transfer.</title>
        <authorList>
            <person name="Misner I."/>
            <person name="Blouin N."/>
            <person name="Leonard G."/>
            <person name="Richards T.A."/>
            <person name="Lane C.E."/>
        </authorList>
    </citation>
    <scope>NUCLEOTIDE SEQUENCE [LARGE SCALE GENOMIC DNA]</scope>
    <source>
        <strain evidence="4 5">ATCC 48635</strain>
    </source>
</reference>
<evidence type="ECO:0000256" key="1">
    <source>
        <dbReference type="SAM" id="MobiDB-lite"/>
    </source>
</evidence>
<dbReference type="InterPro" id="IPR016137">
    <property type="entry name" value="RGS"/>
</dbReference>
<dbReference type="OrthoDB" id="72998at2759"/>
<dbReference type="Proteomes" id="UP000243579">
    <property type="component" value="Unassembled WGS sequence"/>
</dbReference>
<keyword evidence="5" id="KW-1185">Reference proteome</keyword>
<keyword evidence="2" id="KW-0472">Membrane</keyword>
<feature type="domain" description="RGS" evidence="3">
    <location>
        <begin position="292"/>
        <end position="408"/>
    </location>
</feature>
<dbReference type="PROSITE" id="PS50132">
    <property type="entry name" value="RGS"/>
    <property type="match status" value="1"/>
</dbReference>
<sequence length="529" mass="58839">MGSTTQPPASSEAVPTGILRTLIVLALLVSTALLFPLLLYVCNRQAPAIRYRNPKAMAAAALSSSVYSISRCAVSLNPSNFSCTRIALLFGFTLQTTLMSYFLAELIVVLTFNLTELMTRYNNQRILQRKAISRLQFLLRRRHVAIGWFTIQALWNLPMYVVVFTGDDYSTYDGTNCPIELRNKVVPLNMIQYCLIGLATISLSSSLSKVVDNFGIRKAFHDCARAMCVVLLAYLPVSILYEDAFVISSRIELFIAVVGAQIITVFHIVGPVRQAFAEGPTARTTFKGTVGILEAFLNTQDGFAAFSEFAKGEYEIEVVSAWRALVDFRGEAKDALSASEIFETYIGPEAPLPLRRFVSPGLLHRYEMAFTGNQKYGINPDTIHDTDSFNLLLDELLSYMVHTSLPRFQTHAIGQTHWRPFVEQFQTRMTLDMVLDKQESDAKPTPITKFAVGQRKPRLETIQSMGNFGSMMTELSGGELSRKPSIHPIERANTLPQPHGTPLPPIVTPHGPPRIFAGEDKGSASRIQR</sequence>
<protein>
    <recommendedName>
        <fullName evidence="3">RGS domain-containing protein</fullName>
    </recommendedName>
</protein>
<gene>
    <name evidence="4" type="ORF">ACHHYP_12527</name>
</gene>
<name>A0A1V9YGU5_ACHHY</name>
<feature type="transmembrane region" description="Helical" evidence="2">
    <location>
        <begin position="253"/>
        <end position="270"/>
    </location>
</feature>
<evidence type="ECO:0000259" key="3">
    <source>
        <dbReference type="PROSITE" id="PS50132"/>
    </source>
</evidence>
<evidence type="ECO:0000256" key="2">
    <source>
        <dbReference type="SAM" id="Phobius"/>
    </source>
</evidence>
<comment type="caution">
    <text evidence="4">The sequence shown here is derived from an EMBL/GenBank/DDBJ whole genome shotgun (WGS) entry which is preliminary data.</text>
</comment>
<feature type="transmembrane region" description="Helical" evidence="2">
    <location>
        <begin position="88"/>
        <end position="115"/>
    </location>
</feature>
<dbReference type="InterPro" id="IPR036305">
    <property type="entry name" value="RGS_sf"/>
</dbReference>
<dbReference type="SUPFAM" id="SSF48097">
    <property type="entry name" value="Regulator of G-protein signaling, RGS"/>
    <property type="match status" value="1"/>
</dbReference>
<feature type="transmembrane region" description="Helical" evidence="2">
    <location>
        <begin position="144"/>
        <end position="163"/>
    </location>
</feature>
<feature type="transmembrane region" description="Helical" evidence="2">
    <location>
        <begin position="18"/>
        <end position="42"/>
    </location>
</feature>
<evidence type="ECO:0000313" key="5">
    <source>
        <dbReference type="Proteomes" id="UP000243579"/>
    </source>
</evidence>
<feature type="transmembrane region" description="Helical" evidence="2">
    <location>
        <begin position="190"/>
        <end position="211"/>
    </location>
</feature>
<dbReference type="InterPro" id="IPR044926">
    <property type="entry name" value="RGS_subdomain_2"/>
</dbReference>
<organism evidence="4 5">
    <name type="scientific">Achlya hypogyna</name>
    <name type="common">Oomycete</name>
    <name type="synonym">Protoachlya hypogyna</name>
    <dbReference type="NCBI Taxonomy" id="1202772"/>
    <lineage>
        <taxon>Eukaryota</taxon>
        <taxon>Sar</taxon>
        <taxon>Stramenopiles</taxon>
        <taxon>Oomycota</taxon>
        <taxon>Saprolegniomycetes</taxon>
        <taxon>Saprolegniales</taxon>
        <taxon>Achlyaceae</taxon>
        <taxon>Achlya</taxon>
    </lineage>
</organism>
<evidence type="ECO:0000313" key="4">
    <source>
        <dbReference type="EMBL" id="OQR84931.1"/>
    </source>
</evidence>
<keyword evidence="2" id="KW-1133">Transmembrane helix</keyword>
<dbReference type="Gene3D" id="1.10.167.10">
    <property type="entry name" value="Regulator of G-protein Signalling 4, domain 2"/>
    <property type="match status" value="1"/>
</dbReference>
<feature type="region of interest" description="Disordered" evidence="1">
    <location>
        <begin position="491"/>
        <end position="529"/>
    </location>
</feature>
<feature type="compositionally biased region" description="Pro residues" evidence="1">
    <location>
        <begin position="499"/>
        <end position="512"/>
    </location>
</feature>
<dbReference type="AlphaFoldDB" id="A0A1V9YGU5"/>
<keyword evidence="2" id="KW-0812">Transmembrane</keyword>
<dbReference type="EMBL" id="JNBR01001829">
    <property type="protein sequence ID" value="OQR84931.1"/>
    <property type="molecule type" value="Genomic_DNA"/>
</dbReference>